<name>A0A5C3Q7R5_9AGAR</name>
<dbReference type="SUPFAM" id="SSF53098">
    <property type="entry name" value="Ribonuclease H-like"/>
    <property type="match status" value="1"/>
</dbReference>
<gene>
    <name evidence="2" type="ORF">BDV98DRAFT_575154</name>
</gene>
<dbReference type="Gene3D" id="3.30.420.10">
    <property type="entry name" value="Ribonuclease H-like superfamily/Ribonuclease H"/>
    <property type="match status" value="1"/>
</dbReference>
<feature type="region of interest" description="Disordered" evidence="1">
    <location>
        <begin position="44"/>
        <end position="89"/>
    </location>
</feature>
<feature type="compositionally biased region" description="Low complexity" evidence="1">
    <location>
        <begin position="67"/>
        <end position="77"/>
    </location>
</feature>
<dbReference type="InterPro" id="IPR012337">
    <property type="entry name" value="RNaseH-like_sf"/>
</dbReference>
<dbReference type="OrthoDB" id="3267074at2759"/>
<evidence type="ECO:0000256" key="1">
    <source>
        <dbReference type="SAM" id="MobiDB-lite"/>
    </source>
</evidence>
<feature type="compositionally biased region" description="Basic and acidic residues" evidence="1">
    <location>
        <begin position="44"/>
        <end position="55"/>
    </location>
</feature>
<dbReference type="AlphaFoldDB" id="A0A5C3Q7R5"/>
<dbReference type="Proteomes" id="UP000305067">
    <property type="component" value="Unassembled WGS sequence"/>
</dbReference>
<accession>A0A5C3Q7R5</accession>
<reference evidence="2 3" key="1">
    <citation type="journal article" date="2019" name="Nat. Ecol. Evol.">
        <title>Megaphylogeny resolves global patterns of mushroom evolution.</title>
        <authorList>
            <person name="Varga T."/>
            <person name="Krizsan K."/>
            <person name="Foldi C."/>
            <person name="Dima B."/>
            <person name="Sanchez-Garcia M."/>
            <person name="Sanchez-Ramirez S."/>
            <person name="Szollosi G.J."/>
            <person name="Szarkandi J.G."/>
            <person name="Papp V."/>
            <person name="Albert L."/>
            <person name="Andreopoulos W."/>
            <person name="Angelini C."/>
            <person name="Antonin V."/>
            <person name="Barry K.W."/>
            <person name="Bougher N.L."/>
            <person name="Buchanan P."/>
            <person name="Buyck B."/>
            <person name="Bense V."/>
            <person name="Catcheside P."/>
            <person name="Chovatia M."/>
            <person name="Cooper J."/>
            <person name="Damon W."/>
            <person name="Desjardin D."/>
            <person name="Finy P."/>
            <person name="Geml J."/>
            <person name="Haridas S."/>
            <person name="Hughes K."/>
            <person name="Justo A."/>
            <person name="Karasinski D."/>
            <person name="Kautmanova I."/>
            <person name="Kiss B."/>
            <person name="Kocsube S."/>
            <person name="Kotiranta H."/>
            <person name="LaButti K.M."/>
            <person name="Lechner B.E."/>
            <person name="Liimatainen K."/>
            <person name="Lipzen A."/>
            <person name="Lukacs Z."/>
            <person name="Mihaltcheva S."/>
            <person name="Morgado L.N."/>
            <person name="Niskanen T."/>
            <person name="Noordeloos M.E."/>
            <person name="Ohm R.A."/>
            <person name="Ortiz-Santana B."/>
            <person name="Ovrebo C."/>
            <person name="Racz N."/>
            <person name="Riley R."/>
            <person name="Savchenko A."/>
            <person name="Shiryaev A."/>
            <person name="Soop K."/>
            <person name="Spirin V."/>
            <person name="Szebenyi C."/>
            <person name="Tomsovsky M."/>
            <person name="Tulloss R.E."/>
            <person name="Uehling J."/>
            <person name="Grigoriev I.V."/>
            <person name="Vagvolgyi C."/>
            <person name="Papp T."/>
            <person name="Martin F.M."/>
            <person name="Miettinen O."/>
            <person name="Hibbett D.S."/>
            <person name="Nagy L.G."/>
        </authorList>
    </citation>
    <scope>NUCLEOTIDE SEQUENCE [LARGE SCALE GENOMIC DNA]</scope>
    <source>
        <strain evidence="2 3">CBS 309.79</strain>
    </source>
</reference>
<evidence type="ECO:0000313" key="3">
    <source>
        <dbReference type="Proteomes" id="UP000305067"/>
    </source>
</evidence>
<protein>
    <submittedName>
        <fullName evidence="2">Uncharacterized protein</fullName>
    </submittedName>
</protein>
<evidence type="ECO:0000313" key="2">
    <source>
        <dbReference type="EMBL" id="TFK97089.1"/>
    </source>
</evidence>
<keyword evidence="3" id="KW-1185">Reference proteome</keyword>
<organism evidence="2 3">
    <name type="scientific">Pterulicium gracile</name>
    <dbReference type="NCBI Taxonomy" id="1884261"/>
    <lineage>
        <taxon>Eukaryota</taxon>
        <taxon>Fungi</taxon>
        <taxon>Dikarya</taxon>
        <taxon>Basidiomycota</taxon>
        <taxon>Agaricomycotina</taxon>
        <taxon>Agaricomycetes</taxon>
        <taxon>Agaricomycetidae</taxon>
        <taxon>Agaricales</taxon>
        <taxon>Pleurotineae</taxon>
        <taxon>Pterulaceae</taxon>
        <taxon>Pterulicium</taxon>
    </lineage>
</organism>
<dbReference type="EMBL" id="ML178851">
    <property type="protein sequence ID" value="TFK97089.1"/>
    <property type="molecule type" value="Genomic_DNA"/>
</dbReference>
<dbReference type="GO" id="GO:0003676">
    <property type="term" value="F:nucleic acid binding"/>
    <property type="evidence" value="ECO:0007669"/>
    <property type="project" value="InterPro"/>
</dbReference>
<sequence>MTTIHELINDAYRKHLQSGADFGLDFRWITGHSAVEWNEMADVEAKEASGGKVSRDASLPPFPPPFSMSATAPASFPISNDSASRRSRR</sequence>
<dbReference type="InterPro" id="IPR036397">
    <property type="entry name" value="RNaseH_sf"/>
</dbReference>
<proteinExistence type="predicted"/>